<dbReference type="GeneID" id="93710241"/>
<evidence type="ECO:0000313" key="2">
    <source>
        <dbReference type="Proteomes" id="UP000182762"/>
    </source>
</evidence>
<reference evidence="1 2" key="1">
    <citation type="submission" date="2016-10" db="EMBL/GenBank/DDBJ databases">
        <authorList>
            <person name="Varghese N."/>
            <person name="Submissions S."/>
        </authorList>
    </citation>
    <scope>NUCLEOTIDE SEQUENCE [LARGE SCALE GENOMIC DNA]</scope>
    <source>
        <strain evidence="1 2">DSM 13796</strain>
    </source>
</reference>
<comment type="caution">
    <text evidence="1">The sequence shown here is derived from an EMBL/GenBank/DDBJ whole genome shotgun (WGS) entry which is preliminary data.</text>
</comment>
<keyword evidence="2" id="KW-1185">Reference proteome</keyword>
<dbReference type="RefSeq" id="WP_061804507.1">
    <property type="nucleotide sequence ID" value="NZ_FOXX01000003.1"/>
</dbReference>
<dbReference type="EMBL" id="FOXX01000003">
    <property type="protein sequence ID" value="SFQ47243.1"/>
    <property type="molecule type" value="Genomic_DNA"/>
</dbReference>
<proteinExistence type="predicted"/>
<sequence length="154" mass="17527">MNRKYGLISLIAGLVLVLGIGSVFVFSQGSSEVKGNGNIEELSPQAMKKFMKENGTGFVIYTFDEENRDTYLYSVKKAMENNNVEGKELNSHHPSFDGSRDQIYYGVRQQTDTLAVYKDGEMKKQINLDKYEPSQLEAELDHFIQVSKETYFTD</sequence>
<name>A0A1I5YSL4_9BACI</name>
<evidence type="ECO:0000313" key="1">
    <source>
        <dbReference type="EMBL" id="SFQ47243.1"/>
    </source>
</evidence>
<dbReference type="Proteomes" id="UP000182762">
    <property type="component" value="Unassembled WGS sequence"/>
</dbReference>
<protein>
    <submittedName>
        <fullName evidence="1">Uncharacterized protein</fullName>
    </submittedName>
</protein>
<gene>
    <name evidence="1" type="ORF">SAMN02745910_01538</name>
</gene>
<organism evidence="1 2">
    <name type="scientific">Priestia endophytica DSM 13796</name>
    <dbReference type="NCBI Taxonomy" id="1121089"/>
    <lineage>
        <taxon>Bacteria</taxon>
        <taxon>Bacillati</taxon>
        <taxon>Bacillota</taxon>
        <taxon>Bacilli</taxon>
        <taxon>Bacillales</taxon>
        <taxon>Bacillaceae</taxon>
        <taxon>Priestia</taxon>
    </lineage>
</organism>
<accession>A0A1I5YSL4</accession>